<feature type="domain" description="Mycothiol-dependent maleylpyruvate isomerase metal-binding" evidence="3">
    <location>
        <begin position="11"/>
        <end position="144"/>
    </location>
</feature>
<dbReference type="InterPro" id="IPR036527">
    <property type="entry name" value="SCP2_sterol-bd_dom_sf"/>
</dbReference>
<evidence type="ECO:0000259" key="3">
    <source>
        <dbReference type="Pfam" id="PF11716"/>
    </source>
</evidence>
<dbReference type="EMBL" id="SDWW01000072">
    <property type="protein sequence ID" value="RYV49473.1"/>
    <property type="molecule type" value="Genomic_DNA"/>
</dbReference>
<dbReference type="OrthoDB" id="5118203at2"/>
<feature type="domain" description="MDMPI C-terminal" evidence="2">
    <location>
        <begin position="152"/>
        <end position="221"/>
    </location>
</feature>
<dbReference type="InterPro" id="IPR010872">
    <property type="entry name" value="MDMPI_C-term_domain"/>
</dbReference>
<dbReference type="Pfam" id="PF11716">
    <property type="entry name" value="MDMPI_N"/>
    <property type="match status" value="1"/>
</dbReference>
<dbReference type="Gene3D" id="1.20.120.450">
    <property type="entry name" value="dinb family like domain"/>
    <property type="match status" value="1"/>
</dbReference>
<feature type="region of interest" description="Disordered" evidence="1">
    <location>
        <begin position="219"/>
        <end position="246"/>
    </location>
</feature>
<comment type="caution">
    <text evidence="4">The sequence shown here is derived from an EMBL/GenBank/DDBJ whole genome shotgun (WGS) entry which is preliminary data.</text>
</comment>
<sequence length="246" mass="26379">MRPGGLVVAIRRAHERLGGAIEPLTDAQVGQPSRLPGWSRGHVLAHLDGLAAAIARQIDCARRGELVDFYDGGRPARDAAIEAGASAPAAEHVHALRVATERIDALLAGLAPADWDRPVRFRDGVVLSVALAWWREVEIHLVDLDLGPDSDEWSAELCDHLVDFLATRVPAGSRVVLEAPDGWRRDLGAGAARTVRGDRADLTAWLAGREPVRAIRAADGDHLPRLDPWPDSTPPEPPAATSPDLA</sequence>
<dbReference type="InterPro" id="IPR034660">
    <property type="entry name" value="DinB/YfiT-like"/>
</dbReference>
<feature type="compositionally biased region" description="Pro residues" evidence="1">
    <location>
        <begin position="231"/>
        <end position="240"/>
    </location>
</feature>
<dbReference type="SUPFAM" id="SSF55718">
    <property type="entry name" value="SCP-like"/>
    <property type="match status" value="1"/>
</dbReference>
<dbReference type="SUPFAM" id="SSF109854">
    <property type="entry name" value="DinB/YfiT-like putative metalloenzymes"/>
    <property type="match status" value="1"/>
</dbReference>
<dbReference type="Pfam" id="PF07398">
    <property type="entry name" value="MDMPI_C"/>
    <property type="match status" value="1"/>
</dbReference>
<reference evidence="4 5" key="1">
    <citation type="submission" date="2019-01" db="EMBL/GenBank/DDBJ databases">
        <title>Novel species of Cellulomonas.</title>
        <authorList>
            <person name="Liu Q."/>
            <person name="Xin Y.-H."/>
        </authorList>
    </citation>
    <scope>NUCLEOTIDE SEQUENCE [LARGE SCALE GENOMIC DNA]</scope>
    <source>
        <strain evidence="4 5">HLT2-17</strain>
    </source>
</reference>
<gene>
    <name evidence="4" type="ORF">EUA98_18650</name>
</gene>
<organism evidence="4 5">
    <name type="scientific">Pengzhenrongella frigida</name>
    <dbReference type="NCBI Taxonomy" id="1259133"/>
    <lineage>
        <taxon>Bacteria</taxon>
        <taxon>Bacillati</taxon>
        <taxon>Actinomycetota</taxon>
        <taxon>Actinomycetes</taxon>
        <taxon>Micrococcales</taxon>
        <taxon>Pengzhenrongella</taxon>
    </lineage>
</organism>
<dbReference type="NCBIfam" id="TIGR03083">
    <property type="entry name" value="maleylpyruvate isomerase family mycothiol-dependent enzyme"/>
    <property type="match status" value="1"/>
</dbReference>
<dbReference type="InterPro" id="IPR024344">
    <property type="entry name" value="MDMPI_metal-binding"/>
</dbReference>
<keyword evidence="5" id="KW-1185">Reference proteome</keyword>
<evidence type="ECO:0000313" key="4">
    <source>
        <dbReference type="EMBL" id="RYV49473.1"/>
    </source>
</evidence>
<evidence type="ECO:0000259" key="2">
    <source>
        <dbReference type="Pfam" id="PF07398"/>
    </source>
</evidence>
<evidence type="ECO:0000313" key="5">
    <source>
        <dbReference type="Proteomes" id="UP000293764"/>
    </source>
</evidence>
<dbReference type="Proteomes" id="UP000293764">
    <property type="component" value="Unassembled WGS sequence"/>
</dbReference>
<keyword evidence="4" id="KW-0413">Isomerase</keyword>
<dbReference type="AlphaFoldDB" id="A0A4Q5MX18"/>
<proteinExistence type="predicted"/>
<dbReference type="GO" id="GO:0016853">
    <property type="term" value="F:isomerase activity"/>
    <property type="evidence" value="ECO:0007669"/>
    <property type="project" value="UniProtKB-KW"/>
</dbReference>
<accession>A0A4Q5MX18</accession>
<dbReference type="InterPro" id="IPR017517">
    <property type="entry name" value="Maleyloyr_isom"/>
</dbReference>
<dbReference type="GO" id="GO:0046872">
    <property type="term" value="F:metal ion binding"/>
    <property type="evidence" value="ECO:0007669"/>
    <property type="project" value="InterPro"/>
</dbReference>
<protein>
    <submittedName>
        <fullName evidence="4">Maleylpyruvate isomerase family mycothiol-dependent enzyme</fullName>
    </submittedName>
</protein>
<keyword evidence="4" id="KW-0670">Pyruvate</keyword>
<name>A0A4Q5MX18_9MICO</name>
<evidence type="ECO:0000256" key="1">
    <source>
        <dbReference type="SAM" id="MobiDB-lite"/>
    </source>
</evidence>